<dbReference type="Proteomes" id="UP000034805">
    <property type="component" value="Unassembled WGS sequence"/>
</dbReference>
<dbReference type="GO" id="GO:0004519">
    <property type="term" value="F:endonuclease activity"/>
    <property type="evidence" value="ECO:0007669"/>
    <property type="project" value="UniProtKB-KW"/>
</dbReference>
<evidence type="ECO:0000256" key="4">
    <source>
        <dbReference type="ARBA" id="ARBA00022722"/>
    </source>
</evidence>
<evidence type="ECO:0000256" key="5">
    <source>
        <dbReference type="ARBA" id="ARBA00022759"/>
    </source>
</evidence>
<dbReference type="GO" id="GO:0016787">
    <property type="term" value="F:hydrolase activity"/>
    <property type="evidence" value="ECO:0007669"/>
    <property type="project" value="UniProtKB-KW"/>
</dbReference>
<dbReference type="AlphaFoldDB" id="A0A0P7YY27"/>
<keyword evidence="8" id="KW-0732">Signal</keyword>
<feature type="chain" id="PRO_5007746634" evidence="8">
    <location>
        <begin position="17"/>
        <end position="145"/>
    </location>
</feature>
<reference evidence="10 11" key="1">
    <citation type="submission" date="2015-08" db="EMBL/GenBank/DDBJ databases">
        <title>The genome of the Asian arowana (Scleropages formosus).</title>
        <authorList>
            <person name="Tan M.H."/>
            <person name="Gan H.M."/>
            <person name="Croft L.J."/>
            <person name="Austin C.M."/>
        </authorList>
    </citation>
    <scope>NUCLEOTIDE SEQUENCE [LARGE SCALE GENOMIC DNA]</scope>
    <source>
        <strain evidence="10">Aro1</strain>
    </source>
</reference>
<dbReference type="GO" id="GO:0050830">
    <property type="term" value="P:defense response to Gram-positive bacterium"/>
    <property type="evidence" value="ECO:0007669"/>
    <property type="project" value="TreeGrafter"/>
</dbReference>
<dbReference type="PANTHER" id="PTHR11437:SF10">
    <property type="entry name" value="ANGIOGENIN-RELATED"/>
    <property type="match status" value="1"/>
</dbReference>
<dbReference type="InterPro" id="IPR036816">
    <property type="entry name" value="RNaseA-like_dom_sf"/>
</dbReference>
<keyword evidence="6 8" id="KW-0378">Hydrolase</keyword>
<dbReference type="PANTHER" id="PTHR11437">
    <property type="entry name" value="RIBONUCLEASE"/>
    <property type="match status" value="1"/>
</dbReference>
<evidence type="ECO:0000256" key="7">
    <source>
        <dbReference type="ARBA" id="ARBA00023157"/>
    </source>
</evidence>
<dbReference type="EMBL" id="JARO02002284">
    <property type="protein sequence ID" value="KPP73072.1"/>
    <property type="molecule type" value="Genomic_DNA"/>
</dbReference>
<dbReference type="GO" id="GO:0004540">
    <property type="term" value="F:RNA nuclease activity"/>
    <property type="evidence" value="ECO:0007669"/>
    <property type="project" value="TreeGrafter"/>
</dbReference>
<dbReference type="PROSITE" id="PS00127">
    <property type="entry name" value="RNASE_PANCREATIC"/>
    <property type="match status" value="1"/>
</dbReference>
<evidence type="ECO:0000256" key="6">
    <source>
        <dbReference type="ARBA" id="ARBA00022801"/>
    </source>
</evidence>
<evidence type="ECO:0000259" key="9">
    <source>
        <dbReference type="SMART" id="SM00092"/>
    </source>
</evidence>
<dbReference type="CDD" id="cd06265">
    <property type="entry name" value="RNase_A_canonical"/>
    <property type="match status" value="1"/>
</dbReference>
<keyword evidence="7" id="KW-1015">Disulfide bond</keyword>
<dbReference type="GO" id="GO:0003676">
    <property type="term" value="F:nucleic acid binding"/>
    <property type="evidence" value="ECO:0007669"/>
    <property type="project" value="InterPro"/>
</dbReference>
<name>A0A0P7YY27_SCLFO</name>
<accession>A0A0P7YY27</accession>
<proteinExistence type="inferred from homology"/>
<dbReference type="SUPFAM" id="SSF54076">
    <property type="entry name" value="RNase A-like"/>
    <property type="match status" value="1"/>
</dbReference>
<keyword evidence="4 8" id="KW-0540">Nuclease</keyword>
<dbReference type="Gene3D" id="3.10.130.10">
    <property type="entry name" value="Ribonuclease A-like domain"/>
    <property type="match status" value="1"/>
</dbReference>
<sequence>MRSPTLLLVLAATVMAATVKDETRYEKFLRQHYDFKSKHGCTGEMRSRNIYNENDNTCKELNTFIVSSTKDQISAICDKAGTHYGARNLYRSNQPFPVITCTLKRGTYRNHCEYRAGRRSTRYLIIGCEDKLPVHYDEDETALLH</sequence>
<dbReference type="GO" id="GO:0005576">
    <property type="term" value="C:extracellular region"/>
    <property type="evidence" value="ECO:0007669"/>
    <property type="project" value="UniProtKB-SubCell"/>
</dbReference>
<evidence type="ECO:0000256" key="3">
    <source>
        <dbReference type="ARBA" id="ARBA00022525"/>
    </source>
</evidence>
<comment type="caution">
    <text evidence="10">The sequence shown here is derived from an EMBL/GenBank/DDBJ whole genome shotgun (WGS) entry which is preliminary data.</text>
</comment>
<evidence type="ECO:0000313" key="11">
    <source>
        <dbReference type="Proteomes" id="UP000034805"/>
    </source>
</evidence>
<dbReference type="SMART" id="SM00092">
    <property type="entry name" value="RNAse_Pc"/>
    <property type="match status" value="1"/>
</dbReference>
<comment type="subcellular location">
    <subcellularLocation>
        <location evidence="1">Secreted</location>
    </subcellularLocation>
</comment>
<dbReference type="InterPro" id="IPR001427">
    <property type="entry name" value="RNaseA"/>
</dbReference>
<feature type="domain" description="Ribonuclease A-domain" evidence="9">
    <location>
        <begin position="21"/>
        <end position="140"/>
    </location>
</feature>
<evidence type="ECO:0000256" key="2">
    <source>
        <dbReference type="ARBA" id="ARBA00005600"/>
    </source>
</evidence>
<feature type="signal peptide" evidence="8">
    <location>
        <begin position="1"/>
        <end position="16"/>
    </location>
</feature>
<keyword evidence="5 8" id="KW-0255">Endonuclease</keyword>
<dbReference type="Pfam" id="PF00074">
    <property type="entry name" value="RnaseA"/>
    <property type="match status" value="1"/>
</dbReference>
<dbReference type="InterPro" id="IPR023411">
    <property type="entry name" value="RNaseA_AS"/>
</dbReference>
<organism evidence="10 11">
    <name type="scientific">Scleropages formosus</name>
    <name type="common">Asian bonytongue</name>
    <name type="synonym">Osteoglossum formosum</name>
    <dbReference type="NCBI Taxonomy" id="113540"/>
    <lineage>
        <taxon>Eukaryota</taxon>
        <taxon>Metazoa</taxon>
        <taxon>Chordata</taxon>
        <taxon>Craniata</taxon>
        <taxon>Vertebrata</taxon>
        <taxon>Euteleostomi</taxon>
        <taxon>Actinopterygii</taxon>
        <taxon>Neopterygii</taxon>
        <taxon>Teleostei</taxon>
        <taxon>Osteoglossocephala</taxon>
        <taxon>Osteoglossomorpha</taxon>
        <taxon>Osteoglossiformes</taxon>
        <taxon>Osteoglossidae</taxon>
        <taxon>Scleropages</taxon>
    </lineage>
</organism>
<dbReference type="InterPro" id="IPR023412">
    <property type="entry name" value="RNaseA_domain"/>
</dbReference>
<comment type="similarity">
    <text evidence="2 8">Belongs to the pancreatic ribonuclease family.</text>
</comment>
<gene>
    <name evidence="10" type="ORF">Z043_107872</name>
</gene>
<evidence type="ECO:0000313" key="10">
    <source>
        <dbReference type="EMBL" id="KPP73072.1"/>
    </source>
</evidence>
<evidence type="ECO:0000256" key="8">
    <source>
        <dbReference type="RuleBase" id="RU000651"/>
    </source>
</evidence>
<evidence type="ECO:0000256" key="1">
    <source>
        <dbReference type="ARBA" id="ARBA00004613"/>
    </source>
</evidence>
<keyword evidence="3" id="KW-0964">Secreted</keyword>
<protein>
    <submittedName>
        <fullName evidence="10">Ribonuclease like 2-like</fullName>
    </submittedName>
</protein>